<organism evidence="9 10">
    <name type="scientific">Cellulomonas xiejunii</name>
    <dbReference type="NCBI Taxonomy" id="2968083"/>
    <lineage>
        <taxon>Bacteria</taxon>
        <taxon>Bacillati</taxon>
        <taxon>Actinomycetota</taxon>
        <taxon>Actinomycetes</taxon>
        <taxon>Micrococcales</taxon>
        <taxon>Cellulomonadaceae</taxon>
        <taxon>Cellulomonas</taxon>
    </lineage>
</organism>
<sequence length="350" mass="37036">MTTATTSPPSQAQDATGRPLLDVRGLTVGYTDADGRDVVLVDDVSFSVQPGEVVCLVGESGSGKSVTSLAVMGLLADPLEVRGGSILFRGRDVLAMSQAEWRAMRGKDMAMVFQDPMTALNPVRRVGTQIGRALAVHDRGLSRSARSRRVVELLTSVGVPQPAARAKGYPHEWSGGMRQRAVIAMAMANAPQLLVADEPTTALDTTVQAQVMDTLSRAREGVGASMVLITHDFGLVAQVADRVAVMYSGRIVEQGTVWDIFDRPRHPYTAGLLASMLRGPATGERAYAIPGAPPLPTARGTGCAFAPRCANPAKDPRCTSQVPELVVTVAGHPAACHHLDAPTDLTRRVS</sequence>
<proteinExistence type="inferred from homology"/>
<dbReference type="RefSeq" id="WP_227578650.1">
    <property type="nucleotide sequence ID" value="NZ_CP101987.1"/>
</dbReference>
<comment type="subcellular location">
    <subcellularLocation>
        <location evidence="1">Cell membrane</location>
        <topology evidence="1">Peripheral membrane protein</topology>
    </subcellularLocation>
</comment>
<evidence type="ECO:0000256" key="1">
    <source>
        <dbReference type="ARBA" id="ARBA00004202"/>
    </source>
</evidence>
<dbReference type="SUPFAM" id="SSF52540">
    <property type="entry name" value="P-loop containing nucleoside triphosphate hydrolases"/>
    <property type="match status" value="1"/>
</dbReference>
<evidence type="ECO:0000313" key="10">
    <source>
        <dbReference type="Proteomes" id="UP001316384"/>
    </source>
</evidence>
<dbReference type="NCBIfam" id="TIGR01727">
    <property type="entry name" value="oligo_HPY"/>
    <property type="match status" value="1"/>
</dbReference>
<evidence type="ECO:0000313" key="9">
    <source>
        <dbReference type="EMBL" id="UUI73539.1"/>
    </source>
</evidence>
<keyword evidence="3" id="KW-0813">Transport</keyword>
<keyword evidence="10" id="KW-1185">Reference proteome</keyword>
<accession>A0ABY5KV48</accession>
<dbReference type="PANTHER" id="PTHR43297">
    <property type="entry name" value="OLIGOPEPTIDE TRANSPORT ATP-BINDING PROTEIN APPD"/>
    <property type="match status" value="1"/>
</dbReference>
<comment type="similarity">
    <text evidence="2">Belongs to the ABC transporter superfamily.</text>
</comment>
<evidence type="ECO:0000256" key="6">
    <source>
        <dbReference type="ARBA" id="ARBA00022840"/>
    </source>
</evidence>
<dbReference type="InterPro" id="IPR027417">
    <property type="entry name" value="P-loop_NTPase"/>
</dbReference>
<dbReference type="Pfam" id="PF00005">
    <property type="entry name" value="ABC_tran"/>
    <property type="match status" value="1"/>
</dbReference>
<evidence type="ECO:0000259" key="8">
    <source>
        <dbReference type="PROSITE" id="PS50893"/>
    </source>
</evidence>
<dbReference type="Pfam" id="PF08352">
    <property type="entry name" value="oligo_HPY"/>
    <property type="match status" value="1"/>
</dbReference>
<keyword evidence="7" id="KW-0472">Membrane</keyword>
<dbReference type="InterPro" id="IPR003439">
    <property type="entry name" value="ABC_transporter-like_ATP-bd"/>
</dbReference>
<protein>
    <submittedName>
        <fullName evidence="9">ABC transporter ATP-binding protein</fullName>
    </submittedName>
</protein>
<keyword evidence="4" id="KW-1003">Cell membrane</keyword>
<keyword evidence="5" id="KW-0547">Nucleotide-binding</keyword>
<dbReference type="Proteomes" id="UP001316384">
    <property type="component" value="Chromosome"/>
</dbReference>
<evidence type="ECO:0000256" key="7">
    <source>
        <dbReference type="ARBA" id="ARBA00023136"/>
    </source>
</evidence>
<evidence type="ECO:0000256" key="3">
    <source>
        <dbReference type="ARBA" id="ARBA00022448"/>
    </source>
</evidence>
<dbReference type="SMART" id="SM00382">
    <property type="entry name" value="AAA"/>
    <property type="match status" value="1"/>
</dbReference>
<dbReference type="CDD" id="cd03257">
    <property type="entry name" value="ABC_NikE_OppD_transporters"/>
    <property type="match status" value="1"/>
</dbReference>
<reference evidence="9 10" key="1">
    <citation type="submission" date="2022-07" db="EMBL/GenBank/DDBJ databases">
        <title>Novel species in genus cellulomonas.</title>
        <authorList>
            <person name="Ye L."/>
        </authorList>
    </citation>
    <scope>NUCLEOTIDE SEQUENCE [LARGE SCALE GENOMIC DNA]</scope>
    <source>
        <strain evidence="10">zg-B89</strain>
    </source>
</reference>
<keyword evidence="6 9" id="KW-0067">ATP-binding</keyword>
<dbReference type="EMBL" id="CP101987">
    <property type="protein sequence ID" value="UUI73539.1"/>
    <property type="molecule type" value="Genomic_DNA"/>
</dbReference>
<dbReference type="GO" id="GO:0005524">
    <property type="term" value="F:ATP binding"/>
    <property type="evidence" value="ECO:0007669"/>
    <property type="project" value="UniProtKB-KW"/>
</dbReference>
<evidence type="ECO:0000256" key="4">
    <source>
        <dbReference type="ARBA" id="ARBA00022475"/>
    </source>
</evidence>
<evidence type="ECO:0000256" key="2">
    <source>
        <dbReference type="ARBA" id="ARBA00005417"/>
    </source>
</evidence>
<gene>
    <name evidence="9" type="ORF">NP048_08955</name>
</gene>
<dbReference type="PANTHER" id="PTHR43297:SF2">
    <property type="entry name" value="DIPEPTIDE TRANSPORT ATP-BINDING PROTEIN DPPD"/>
    <property type="match status" value="1"/>
</dbReference>
<dbReference type="InterPro" id="IPR003593">
    <property type="entry name" value="AAA+_ATPase"/>
</dbReference>
<feature type="domain" description="ABC transporter" evidence="8">
    <location>
        <begin position="23"/>
        <end position="273"/>
    </location>
</feature>
<dbReference type="InterPro" id="IPR013563">
    <property type="entry name" value="Oligopep_ABC_C"/>
</dbReference>
<dbReference type="InterPro" id="IPR050388">
    <property type="entry name" value="ABC_Ni/Peptide_Import"/>
</dbReference>
<name>A0ABY5KV48_9CELL</name>
<evidence type="ECO:0000256" key="5">
    <source>
        <dbReference type="ARBA" id="ARBA00022741"/>
    </source>
</evidence>
<dbReference type="Gene3D" id="3.40.50.300">
    <property type="entry name" value="P-loop containing nucleotide triphosphate hydrolases"/>
    <property type="match status" value="1"/>
</dbReference>
<dbReference type="PROSITE" id="PS50893">
    <property type="entry name" value="ABC_TRANSPORTER_2"/>
    <property type="match status" value="1"/>
</dbReference>